<organism evidence="1 2">
    <name type="scientific">Labedaea rhizosphaerae</name>
    <dbReference type="NCBI Taxonomy" id="598644"/>
    <lineage>
        <taxon>Bacteria</taxon>
        <taxon>Bacillati</taxon>
        <taxon>Actinomycetota</taxon>
        <taxon>Actinomycetes</taxon>
        <taxon>Pseudonocardiales</taxon>
        <taxon>Pseudonocardiaceae</taxon>
        <taxon>Labedaea</taxon>
    </lineage>
</organism>
<dbReference type="OrthoDB" id="4860341at2"/>
<dbReference type="Gene3D" id="2.50.20.10">
    <property type="entry name" value="Lipoprotein localisation LolA/LolB/LppX"/>
    <property type="match status" value="1"/>
</dbReference>
<dbReference type="AlphaFoldDB" id="A0A4R6SGX7"/>
<accession>A0A4R6SGX7</accession>
<sequence>MAARVVRRAAQRRWALVVVLAAVLVSIPAVVTALSGQATAKADPAALRALVARSASVPYQGYVESTGSMGVPDLPRLADLSSLLSGTTRTRVWYRNPSSYRYAVLTIAGERDVYHGALGETTWDYESDMLTEVVGEAPLRVPRAGDLLPPELARRIISATATDPVTPLPPRVVAGVDAAGFRLVPADPDTTVGAVDIWADPASGLPVRVEVGAKGKTRPIMVTQFLELDRAAPPTSVTRPQRSPGAGYTIVSVEDLAGVLGAFSRFPQQPVLAGRVLRQTEVGGVHGVGLYGTGLASFVVAAVPRSIGDPLSESATQAGAAKGEVTDGTALTLSIPPLTMVIARSTLTRRYFLLAGLIDARVLRDAAGQLTSLLRGRR</sequence>
<dbReference type="EMBL" id="SNXZ01000002">
    <property type="protein sequence ID" value="TDQ00178.1"/>
    <property type="molecule type" value="Genomic_DNA"/>
</dbReference>
<reference evidence="1 2" key="1">
    <citation type="submission" date="2019-03" db="EMBL/GenBank/DDBJ databases">
        <title>Genomic Encyclopedia of Type Strains, Phase IV (KMG-IV): sequencing the most valuable type-strain genomes for metagenomic binning, comparative biology and taxonomic classification.</title>
        <authorList>
            <person name="Goeker M."/>
        </authorList>
    </citation>
    <scope>NUCLEOTIDE SEQUENCE [LARGE SCALE GENOMIC DNA]</scope>
    <source>
        <strain evidence="1 2">DSM 45361</strain>
    </source>
</reference>
<gene>
    <name evidence="1" type="ORF">EV186_10239</name>
</gene>
<evidence type="ECO:0000313" key="2">
    <source>
        <dbReference type="Proteomes" id="UP000295444"/>
    </source>
</evidence>
<name>A0A4R6SGX7_LABRH</name>
<dbReference type="Proteomes" id="UP000295444">
    <property type="component" value="Unassembled WGS sequence"/>
</dbReference>
<evidence type="ECO:0008006" key="3">
    <source>
        <dbReference type="Google" id="ProtNLM"/>
    </source>
</evidence>
<comment type="caution">
    <text evidence="1">The sequence shown here is derived from an EMBL/GenBank/DDBJ whole genome shotgun (WGS) entry which is preliminary data.</text>
</comment>
<protein>
    <recommendedName>
        <fullName evidence="3">Outer membrane lipoprotein-sorting protein</fullName>
    </recommendedName>
</protein>
<proteinExistence type="predicted"/>
<keyword evidence="2" id="KW-1185">Reference proteome</keyword>
<dbReference type="RefSeq" id="WP_133848927.1">
    <property type="nucleotide sequence ID" value="NZ_SNXZ01000002.1"/>
</dbReference>
<evidence type="ECO:0000313" key="1">
    <source>
        <dbReference type="EMBL" id="TDQ00178.1"/>
    </source>
</evidence>